<proteinExistence type="predicted"/>
<gene>
    <name evidence="1" type="ORF">FHR94_003855</name>
</gene>
<dbReference type="GO" id="GO:0016874">
    <property type="term" value="F:ligase activity"/>
    <property type="evidence" value="ECO:0007669"/>
    <property type="project" value="UniProtKB-KW"/>
</dbReference>
<accession>A0A839VEK7</accession>
<keyword evidence="2" id="KW-1185">Reference proteome</keyword>
<dbReference type="AlphaFoldDB" id="A0A839VEK7"/>
<dbReference type="EMBL" id="JACHXP010000035">
    <property type="protein sequence ID" value="MBB3192558.1"/>
    <property type="molecule type" value="Genomic_DNA"/>
</dbReference>
<comment type="caution">
    <text evidence="1">The sequence shown here is derived from an EMBL/GenBank/DDBJ whole genome shotgun (WGS) entry which is preliminary data.</text>
</comment>
<reference evidence="1 2" key="1">
    <citation type="submission" date="2020-08" db="EMBL/GenBank/DDBJ databases">
        <title>Genomic Encyclopedia of Type Strains, Phase III (KMG-III): the genomes of soil and plant-associated and newly described type strains.</title>
        <authorList>
            <person name="Whitman W."/>
        </authorList>
    </citation>
    <scope>NUCLEOTIDE SEQUENCE [LARGE SCALE GENOMIC DNA]</scope>
    <source>
        <strain evidence="1 2">CECT 7282</strain>
    </source>
</reference>
<protein>
    <submittedName>
        <fullName evidence="1">Acyl-coenzyme A synthetase/AMP-(Fatty) acid ligase</fullName>
    </submittedName>
</protein>
<dbReference type="Proteomes" id="UP000547614">
    <property type="component" value="Unassembled WGS sequence"/>
</dbReference>
<organism evidence="1 2">
    <name type="scientific">Halomonas cerina</name>
    <dbReference type="NCBI Taxonomy" id="447424"/>
    <lineage>
        <taxon>Bacteria</taxon>
        <taxon>Pseudomonadati</taxon>
        <taxon>Pseudomonadota</taxon>
        <taxon>Gammaproteobacteria</taxon>
        <taxon>Oceanospirillales</taxon>
        <taxon>Halomonadaceae</taxon>
        <taxon>Halomonas</taxon>
    </lineage>
</organism>
<name>A0A839VEK7_9GAMM</name>
<sequence length="28" mass="3074">MFGPLPTTPTGKIQKFLLRKQLEASLSA</sequence>
<keyword evidence="1" id="KW-0436">Ligase</keyword>
<evidence type="ECO:0000313" key="2">
    <source>
        <dbReference type="Proteomes" id="UP000547614"/>
    </source>
</evidence>
<evidence type="ECO:0000313" key="1">
    <source>
        <dbReference type="EMBL" id="MBB3192558.1"/>
    </source>
</evidence>